<dbReference type="PANTHER" id="PTHR12396">
    <property type="entry name" value="METHYL-CPG BINDING PROTEIN, MBD"/>
    <property type="match status" value="1"/>
</dbReference>
<comment type="caution">
    <text evidence="8">The sequence shown here is derived from an EMBL/GenBank/DDBJ whole genome shotgun (WGS) entry which is preliminary data.</text>
</comment>
<dbReference type="OMA" id="GWFVDEK"/>
<accession>A0A2P6QIA2</accession>
<sequence>MNTPKSSSPEPIPLMTVTPAKEEDQPRSSRQLQLVTASRFGLPDGWSVEERPRRSSQTVDKYYIELDTGLKFRSLAAARRYLTDGQIDTRTRREKSGSQSTMQSFRRSSSFTLPDGWEIEERPRKNTNSSHSDKYYIEPGSGKRFRSLISVERYLTEEIEHTPLQELMPANKSNLSSSSGSQKKKIRSLELISKHSPCSNECYNSTLDAMRLNTYSTPEKHSSSPKKSISGETSRPSELTNGSPPTKVKWVLAGPGGNMWNPFIDDSRVADSVKQMWSEIFKSSIYNENAKAPRS</sequence>
<dbReference type="GO" id="GO:0005634">
    <property type="term" value="C:nucleus"/>
    <property type="evidence" value="ECO:0007669"/>
    <property type="project" value="UniProtKB-SubCell"/>
</dbReference>
<comment type="subcellular location">
    <subcellularLocation>
        <location evidence="1">Nucleus</location>
    </subcellularLocation>
</comment>
<evidence type="ECO:0000256" key="4">
    <source>
        <dbReference type="ARBA" id="ARBA00023163"/>
    </source>
</evidence>
<feature type="compositionally biased region" description="Polar residues" evidence="6">
    <location>
        <begin position="225"/>
        <end position="244"/>
    </location>
</feature>
<feature type="domain" description="MBD" evidence="7">
    <location>
        <begin position="103"/>
        <end position="182"/>
    </location>
</feature>
<dbReference type="PROSITE" id="PS50982">
    <property type="entry name" value="MBD"/>
    <property type="match status" value="2"/>
</dbReference>
<feature type="compositionally biased region" description="Low complexity" evidence="6">
    <location>
        <begin position="172"/>
        <end position="181"/>
    </location>
</feature>
<dbReference type="AlphaFoldDB" id="A0A2P6QIA2"/>
<feature type="compositionally biased region" description="Basic and acidic residues" evidence="6">
    <location>
        <begin position="87"/>
        <end position="96"/>
    </location>
</feature>
<feature type="region of interest" description="Disordered" evidence="6">
    <location>
        <begin position="216"/>
        <end position="248"/>
    </location>
</feature>
<dbReference type="PANTHER" id="PTHR12396:SF38">
    <property type="entry name" value="METHYL-CPG-BINDING DOMAIN-CONTAINING PROTEIN 7"/>
    <property type="match status" value="1"/>
</dbReference>
<evidence type="ECO:0000256" key="1">
    <source>
        <dbReference type="ARBA" id="ARBA00004123"/>
    </source>
</evidence>
<dbReference type="SUPFAM" id="SSF54171">
    <property type="entry name" value="DNA-binding domain"/>
    <property type="match status" value="2"/>
</dbReference>
<keyword evidence="5" id="KW-0539">Nucleus</keyword>
<keyword evidence="2" id="KW-0805">Transcription regulation</keyword>
<evidence type="ECO:0000313" key="8">
    <source>
        <dbReference type="EMBL" id="PRQ33908.1"/>
    </source>
</evidence>
<feature type="domain" description="MBD" evidence="7">
    <location>
        <begin position="32"/>
        <end position="102"/>
    </location>
</feature>
<dbReference type="GO" id="GO:0003677">
    <property type="term" value="F:DNA binding"/>
    <property type="evidence" value="ECO:0007669"/>
    <property type="project" value="UniProtKB-KW"/>
</dbReference>
<evidence type="ECO:0000256" key="6">
    <source>
        <dbReference type="SAM" id="MobiDB-lite"/>
    </source>
</evidence>
<feature type="region of interest" description="Disordered" evidence="6">
    <location>
        <begin position="87"/>
        <end position="137"/>
    </location>
</feature>
<feature type="region of interest" description="Disordered" evidence="6">
    <location>
        <begin position="165"/>
        <end position="188"/>
    </location>
</feature>
<keyword evidence="4" id="KW-0804">Transcription</keyword>
<dbReference type="Gene3D" id="3.30.890.10">
    <property type="entry name" value="Methyl-cpg-binding Protein 2, Chain A"/>
    <property type="match status" value="2"/>
</dbReference>
<dbReference type="InterPro" id="IPR016177">
    <property type="entry name" value="DNA-bd_dom_sf"/>
</dbReference>
<evidence type="ECO:0000313" key="9">
    <source>
        <dbReference type="Proteomes" id="UP000238479"/>
    </source>
</evidence>
<evidence type="ECO:0000256" key="3">
    <source>
        <dbReference type="ARBA" id="ARBA00023125"/>
    </source>
</evidence>
<dbReference type="Gramene" id="PRQ33908">
    <property type="protein sequence ID" value="PRQ33908"/>
    <property type="gene ID" value="RchiOBHm_Chr5g0062921"/>
</dbReference>
<dbReference type="EMBL" id="PDCK01000043">
    <property type="protein sequence ID" value="PRQ33908.1"/>
    <property type="molecule type" value="Genomic_DNA"/>
</dbReference>
<dbReference type="STRING" id="74649.A0A2P6QIA2"/>
<dbReference type="Pfam" id="PF01429">
    <property type="entry name" value="MBD"/>
    <property type="match status" value="2"/>
</dbReference>
<evidence type="ECO:0000259" key="7">
    <source>
        <dbReference type="PROSITE" id="PS50982"/>
    </source>
</evidence>
<keyword evidence="3 8" id="KW-0238">DNA-binding</keyword>
<name>A0A2P6QIA2_ROSCH</name>
<feature type="compositionally biased region" description="Polar residues" evidence="6">
    <location>
        <begin position="97"/>
        <end position="112"/>
    </location>
</feature>
<keyword evidence="9" id="KW-1185">Reference proteome</keyword>
<organism evidence="8 9">
    <name type="scientific">Rosa chinensis</name>
    <name type="common">China rose</name>
    <dbReference type="NCBI Taxonomy" id="74649"/>
    <lineage>
        <taxon>Eukaryota</taxon>
        <taxon>Viridiplantae</taxon>
        <taxon>Streptophyta</taxon>
        <taxon>Embryophyta</taxon>
        <taxon>Tracheophyta</taxon>
        <taxon>Spermatophyta</taxon>
        <taxon>Magnoliopsida</taxon>
        <taxon>eudicotyledons</taxon>
        <taxon>Gunneridae</taxon>
        <taxon>Pentapetalae</taxon>
        <taxon>rosids</taxon>
        <taxon>fabids</taxon>
        <taxon>Rosales</taxon>
        <taxon>Rosaceae</taxon>
        <taxon>Rosoideae</taxon>
        <taxon>Rosoideae incertae sedis</taxon>
        <taxon>Rosa</taxon>
    </lineage>
</organism>
<proteinExistence type="predicted"/>
<evidence type="ECO:0000256" key="2">
    <source>
        <dbReference type="ARBA" id="ARBA00023015"/>
    </source>
</evidence>
<gene>
    <name evidence="8" type="ORF">RchiOBHm_Chr5g0062921</name>
</gene>
<evidence type="ECO:0000256" key="5">
    <source>
        <dbReference type="ARBA" id="ARBA00023242"/>
    </source>
</evidence>
<feature type="region of interest" description="Disordered" evidence="6">
    <location>
        <begin position="1"/>
        <end position="33"/>
    </location>
</feature>
<reference evidence="8 9" key="1">
    <citation type="journal article" date="2018" name="Nat. Genet.">
        <title>The Rosa genome provides new insights in the design of modern roses.</title>
        <authorList>
            <person name="Bendahmane M."/>
        </authorList>
    </citation>
    <scope>NUCLEOTIDE SEQUENCE [LARGE SCALE GENOMIC DNA]</scope>
    <source>
        <strain evidence="9">cv. Old Blush</strain>
    </source>
</reference>
<dbReference type="Proteomes" id="UP000238479">
    <property type="component" value="Chromosome 5"/>
</dbReference>
<protein>
    <submittedName>
        <fullName evidence="8">Putative DNA-binding domain-containing protein</fullName>
    </submittedName>
</protein>
<dbReference type="InterPro" id="IPR001739">
    <property type="entry name" value="Methyl_CpG_DNA-bd"/>
</dbReference>